<keyword evidence="17" id="KW-1185">Reference proteome</keyword>
<dbReference type="InterPro" id="IPR050196">
    <property type="entry name" value="Cytochrome_P450_Monoox"/>
</dbReference>
<keyword evidence="11 14" id="KW-0503">Monooxygenase</keyword>
<comment type="cofactor">
    <cofactor evidence="1 13">
        <name>heme</name>
        <dbReference type="ChEBI" id="CHEBI:30413"/>
    </cofactor>
</comment>
<evidence type="ECO:0000256" key="6">
    <source>
        <dbReference type="ARBA" id="ARBA00022723"/>
    </source>
</evidence>
<accession>A0AAN9U0Y7</accession>
<dbReference type="InterPro" id="IPR017972">
    <property type="entry name" value="Cyt_P450_CS"/>
</dbReference>
<sequence>MSSQRGNAVRSRPQKHTNRRVFKNNLHDTNIRTKRINQIQINNVCDRCKAILEWKIKYKKYKLLKALKACNKCNEKAVKQPYHTICQPCADQCKVCPKCVTPFSRNQENAEENNNLEPQRISNSDSTFNANEEPFSDSEDNLSESDDECIDKMSKIVLDSKVQCDIPGPKTYPLVGNALEFITGEDPLWVLKRFKDEFKLIYRAWLGPDLYIMLSDPVDIEVILNSYKHILKAISYKYLKTWLRNGLITSHGEIWSSHRKFLTPTFHFKLLENSLEIIHKNAKIFVEQLKSKVDETEFDVQIFVEKMSLDVISEVAMDVQINSQTSTDESYLHAVRSVTDISVERIFKLWLQPDILFRLSPRYNEYQKSLFIVKNLAENVIKSKRKKIEGFDSRSISTEVVKDDSKSSSIDSIDTSKKAPTPFLDSMLKESKFTDEEIYDEVLSFLFAGHDTTTTGISFCIHQISNYPDVQEKVYQEIMSVIPYTDVPTIQDLGKLRYTENVIKEVLRLYPPVPMIGRTLLEDVMVPSGYKLPANSHLNIFIYAMHRDPKVFPDPECFIPERFDSRHQIHPFSYIPFSAGPRNCIGQKLAMIEMKITLVNLLKTYKLLPAEKTKSLDLAMGIILRSKNGLPIRLVKRGESESI</sequence>
<proteinExistence type="inferred from homology"/>
<evidence type="ECO:0000256" key="10">
    <source>
        <dbReference type="ARBA" id="ARBA00023004"/>
    </source>
</evidence>
<dbReference type="Gene3D" id="1.10.630.10">
    <property type="entry name" value="Cytochrome P450"/>
    <property type="match status" value="1"/>
</dbReference>
<keyword evidence="9 14" id="KW-0560">Oxidoreductase</keyword>
<evidence type="ECO:0000256" key="2">
    <source>
        <dbReference type="ARBA" id="ARBA00004174"/>
    </source>
</evidence>
<dbReference type="GO" id="GO:0020037">
    <property type="term" value="F:heme binding"/>
    <property type="evidence" value="ECO:0007669"/>
    <property type="project" value="InterPro"/>
</dbReference>
<feature type="region of interest" description="Disordered" evidence="15">
    <location>
        <begin position="107"/>
        <end position="145"/>
    </location>
</feature>
<gene>
    <name evidence="16" type="ORF">V9T40_003328</name>
</gene>
<dbReference type="InterPro" id="IPR019351">
    <property type="entry name" value="DUF2039"/>
</dbReference>
<feature type="region of interest" description="Disordered" evidence="15">
    <location>
        <begin position="1"/>
        <end position="26"/>
    </location>
</feature>
<evidence type="ECO:0000256" key="5">
    <source>
        <dbReference type="ARBA" id="ARBA00022617"/>
    </source>
</evidence>
<name>A0AAN9U0Y7_9HEMI</name>
<dbReference type="PRINTS" id="PR00385">
    <property type="entry name" value="P450"/>
</dbReference>
<evidence type="ECO:0000313" key="16">
    <source>
        <dbReference type="EMBL" id="KAK7603329.1"/>
    </source>
</evidence>
<feature type="compositionally biased region" description="Acidic residues" evidence="15">
    <location>
        <begin position="134"/>
        <end position="145"/>
    </location>
</feature>
<dbReference type="GO" id="GO:0005506">
    <property type="term" value="F:iron ion binding"/>
    <property type="evidence" value="ECO:0007669"/>
    <property type="project" value="InterPro"/>
</dbReference>
<dbReference type="EMBL" id="JBBCAQ010000006">
    <property type="protein sequence ID" value="KAK7603329.1"/>
    <property type="molecule type" value="Genomic_DNA"/>
</dbReference>
<dbReference type="GO" id="GO:0016705">
    <property type="term" value="F:oxidoreductase activity, acting on paired donors, with incorporation or reduction of molecular oxygen"/>
    <property type="evidence" value="ECO:0007669"/>
    <property type="project" value="InterPro"/>
</dbReference>
<evidence type="ECO:0000256" key="9">
    <source>
        <dbReference type="ARBA" id="ARBA00023002"/>
    </source>
</evidence>
<evidence type="ECO:0000256" key="4">
    <source>
        <dbReference type="ARBA" id="ARBA00010617"/>
    </source>
</evidence>
<evidence type="ECO:0000256" key="13">
    <source>
        <dbReference type="PIRSR" id="PIRSR602401-1"/>
    </source>
</evidence>
<evidence type="ECO:0000256" key="12">
    <source>
        <dbReference type="ARBA" id="ARBA00023136"/>
    </source>
</evidence>
<evidence type="ECO:0000256" key="7">
    <source>
        <dbReference type="ARBA" id="ARBA00022824"/>
    </source>
</evidence>
<dbReference type="PANTHER" id="PTHR24291:SF189">
    <property type="entry name" value="CYTOCHROME P450 4C3-RELATED"/>
    <property type="match status" value="1"/>
</dbReference>
<evidence type="ECO:0000256" key="1">
    <source>
        <dbReference type="ARBA" id="ARBA00001971"/>
    </source>
</evidence>
<evidence type="ECO:0008006" key="18">
    <source>
        <dbReference type="Google" id="ProtNLM"/>
    </source>
</evidence>
<evidence type="ECO:0000256" key="15">
    <source>
        <dbReference type="SAM" id="MobiDB-lite"/>
    </source>
</evidence>
<organism evidence="16 17">
    <name type="scientific">Parthenolecanium corni</name>
    <dbReference type="NCBI Taxonomy" id="536013"/>
    <lineage>
        <taxon>Eukaryota</taxon>
        <taxon>Metazoa</taxon>
        <taxon>Ecdysozoa</taxon>
        <taxon>Arthropoda</taxon>
        <taxon>Hexapoda</taxon>
        <taxon>Insecta</taxon>
        <taxon>Pterygota</taxon>
        <taxon>Neoptera</taxon>
        <taxon>Paraneoptera</taxon>
        <taxon>Hemiptera</taxon>
        <taxon>Sternorrhyncha</taxon>
        <taxon>Coccoidea</taxon>
        <taxon>Coccidae</taxon>
        <taxon>Parthenolecanium</taxon>
    </lineage>
</organism>
<dbReference type="InterPro" id="IPR002401">
    <property type="entry name" value="Cyt_P450_E_grp-I"/>
</dbReference>
<reference evidence="16 17" key="1">
    <citation type="submission" date="2024-03" db="EMBL/GenBank/DDBJ databases">
        <title>Adaptation during the transition from Ophiocordyceps entomopathogen to insect associate is accompanied by gene loss and intensified selection.</title>
        <authorList>
            <person name="Ward C.M."/>
            <person name="Onetto C.A."/>
            <person name="Borneman A.R."/>
        </authorList>
    </citation>
    <scope>NUCLEOTIDE SEQUENCE [LARGE SCALE GENOMIC DNA]</scope>
    <source>
        <strain evidence="16">AWRI1</strain>
        <tissue evidence="16">Single Adult Female</tissue>
    </source>
</reference>
<evidence type="ECO:0000256" key="3">
    <source>
        <dbReference type="ARBA" id="ARBA00004406"/>
    </source>
</evidence>
<dbReference type="AlphaFoldDB" id="A0AAN9U0Y7"/>
<dbReference type="PANTHER" id="PTHR24291">
    <property type="entry name" value="CYTOCHROME P450 FAMILY 4"/>
    <property type="match status" value="1"/>
</dbReference>
<protein>
    <recommendedName>
        <fullName evidence="18">Cytochrome P450</fullName>
    </recommendedName>
</protein>
<dbReference type="GO" id="GO:0005789">
    <property type="term" value="C:endoplasmic reticulum membrane"/>
    <property type="evidence" value="ECO:0007669"/>
    <property type="project" value="UniProtKB-SubCell"/>
</dbReference>
<comment type="similarity">
    <text evidence="4 14">Belongs to the cytochrome P450 family.</text>
</comment>
<keyword evidence="8" id="KW-0492">Microsome</keyword>
<dbReference type="Pfam" id="PF00067">
    <property type="entry name" value="p450"/>
    <property type="match status" value="1"/>
</dbReference>
<dbReference type="CDD" id="cd20628">
    <property type="entry name" value="CYP4"/>
    <property type="match status" value="1"/>
</dbReference>
<feature type="binding site" description="axial binding residue" evidence="13">
    <location>
        <position position="584"/>
    </location>
    <ligand>
        <name>heme</name>
        <dbReference type="ChEBI" id="CHEBI:30413"/>
    </ligand>
    <ligandPart>
        <name>Fe</name>
        <dbReference type="ChEBI" id="CHEBI:18248"/>
    </ligandPart>
</feature>
<dbReference type="PRINTS" id="PR00463">
    <property type="entry name" value="EP450I"/>
</dbReference>
<dbReference type="PROSITE" id="PS00086">
    <property type="entry name" value="CYTOCHROME_P450"/>
    <property type="match status" value="1"/>
</dbReference>
<keyword evidence="10 13" id="KW-0408">Iron</keyword>
<dbReference type="InterPro" id="IPR036396">
    <property type="entry name" value="Cyt_P450_sf"/>
</dbReference>
<keyword evidence="6 13" id="KW-0479">Metal-binding</keyword>
<keyword evidence="5 13" id="KW-0349">Heme</keyword>
<evidence type="ECO:0000256" key="8">
    <source>
        <dbReference type="ARBA" id="ARBA00022848"/>
    </source>
</evidence>
<feature type="compositionally biased region" description="Polar residues" evidence="15">
    <location>
        <begin position="120"/>
        <end position="130"/>
    </location>
</feature>
<dbReference type="SUPFAM" id="SSF48264">
    <property type="entry name" value="Cytochrome P450"/>
    <property type="match status" value="1"/>
</dbReference>
<keyword evidence="12" id="KW-0472">Membrane</keyword>
<evidence type="ECO:0000256" key="11">
    <source>
        <dbReference type="ARBA" id="ARBA00023033"/>
    </source>
</evidence>
<feature type="compositionally biased region" description="Basic residues" evidence="15">
    <location>
        <begin position="12"/>
        <end position="22"/>
    </location>
</feature>
<evidence type="ECO:0000313" key="17">
    <source>
        <dbReference type="Proteomes" id="UP001367676"/>
    </source>
</evidence>
<comment type="subcellular location">
    <subcellularLocation>
        <location evidence="3">Endoplasmic reticulum membrane</location>
        <topology evidence="3">Peripheral membrane protein</topology>
    </subcellularLocation>
    <subcellularLocation>
        <location evidence="2">Microsome membrane</location>
        <topology evidence="2">Peripheral membrane protein</topology>
    </subcellularLocation>
</comment>
<dbReference type="InterPro" id="IPR001128">
    <property type="entry name" value="Cyt_P450"/>
</dbReference>
<keyword evidence="7" id="KW-0256">Endoplasmic reticulum</keyword>
<dbReference type="Proteomes" id="UP001367676">
    <property type="component" value="Unassembled WGS sequence"/>
</dbReference>
<dbReference type="Pfam" id="PF10217">
    <property type="entry name" value="DUF2039"/>
    <property type="match status" value="1"/>
</dbReference>
<dbReference type="GO" id="GO:0004497">
    <property type="term" value="F:monooxygenase activity"/>
    <property type="evidence" value="ECO:0007669"/>
    <property type="project" value="UniProtKB-KW"/>
</dbReference>
<comment type="caution">
    <text evidence="16">The sequence shown here is derived from an EMBL/GenBank/DDBJ whole genome shotgun (WGS) entry which is preliminary data.</text>
</comment>
<evidence type="ECO:0000256" key="14">
    <source>
        <dbReference type="RuleBase" id="RU000461"/>
    </source>
</evidence>